<comment type="subcellular location">
    <subcellularLocation>
        <location evidence="1 9">Cytoplasm</location>
    </subcellularLocation>
</comment>
<dbReference type="InterPro" id="IPR004365">
    <property type="entry name" value="NA-bd_OB_tRNA"/>
</dbReference>
<dbReference type="STRING" id="1797298.A2988_03050"/>
<feature type="binding site" evidence="9">
    <location>
        <position position="352"/>
    </location>
    <ligand>
        <name>L-aspartate</name>
        <dbReference type="ChEBI" id="CHEBI:29991"/>
    </ligand>
</feature>
<dbReference type="InterPro" id="IPR045864">
    <property type="entry name" value="aa-tRNA-synth_II/BPL/LPL"/>
</dbReference>
<dbReference type="Pfam" id="PF01336">
    <property type="entry name" value="tRNA_anti-codon"/>
    <property type="match status" value="1"/>
</dbReference>
<dbReference type="InterPro" id="IPR006195">
    <property type="entry name" value="aa-tRNA-synth_II"/>
</dbReference>
<evidence type="ECO:0000256" key="6">
    <source>
        <dbReference type="ARBA" id="ARBA00022840"/>
    </source>
</evidence>
<dbReference type="PRINTS" id="PR01042">
    <property type="entry name" value="TRNASYNTHASP"/>
</dbReference>
<proteinExistence type="inferred from homology"/>
<comment type="subunit">
    <text evidence="9">Homodimer.</text>
</comment>
<dbReference type="Gene3D" id="2.40.50.140">
    <property type="entry name" value="Nucleic acid-binding proteins"/>
    <property type="match status" value="1"/>
</dbReference>
<dbReference type="PROSITE" id="PS50862">
    <property type="entry name" value="AA_TRNA_LIGASE_II"/>
    <property type="match status" value="1"/>
</dbReference>
<comment type="catalytic activity">
    <reaction evidence="9">
        <text>tRNA(Asp) + L-aspartate + ATP = L-aspartyl-tRNA(Asp) + AMP + diphosphate</text>
        <dbReference type="Rhea" id="RHEA:19649"/>
        <dbReference type="Rhea" id="RHEA-COMP:9660"/>
        <dbReference type="Rhea" id="RHEA-COMP:9678"/>
        <dbReference type="ChEBI" id="CHEBI:29991"/>
        <dbReference type="ChEBI" id="CHEBI:30616"/>
        <dbReference type="ChEBI" id="CHEBI:33019"/>
        <dbReference type="ChEBI" id="CHEBI:78442"/>
        <dbReference type="ChEBI" id="CHEBI:78516"/>
        <dbReference type="ChEBI" id="CHEBI:456215"/>
        <dbReference type="EC" id="6.1.1.12"/>
    </reaction>
</comment>
<dbReference type="PANTHER" id="PTHR43450:SF1">
    <property type="entry name" value="ASPARTATE--TRNA LIGASE, CYTOPLASMIC"/>
    <property type="match status" value="1"/>
</dbReference>
<dbReference type="InterPro" id="IPR002312">
    <property type="entry name" value="Asp/Asn-tRNA-synth_IIb"/>
</dbReference>
<dbReference type="EC" id="6.1.1.12" evidence="9"/>
<dbReference type="GO" id="GO:0003723">
    <property type="term" value="F:RNA binding"/>
    <property type="evidence" value="ECO:0007669"/>
    <property type="project" value="TreeGrafter"/>
</dbReference>
<keyword evidence="8 9" id="KW-0030">Aminoacyl-tRNA synthetase</keyword>
<dbReference type="GO" id="GO:0005829">
    <property type="term" value="C:cytosol"/>
    <property type="evidence" value="ECO:0007669"/>
    <property type="project" value="TreeGrafter"/>
</dbReference>
<evidence type="ECO:0000256" key="8">
    <source>
        <dbReference type="ARBA" id="ARBA00023146"/>
    </source>
</evidence>
<feature type="binding site" evidence="9">
    <location>
        <begin position="397"/>
        <end position="400"/>
    </location>
    <ligand>
        <name>ATP</name>
        <dbReference type="ChEBI" id="CHEBI:30616"/>
    </ligand>
</feature>
<keyword evidence="6 9" id="KW-0067">ATP-binding</keyword>
<keyword evidence="7 9" id="KW-0648">Protein biosynthesis</keyword>
<organism evidence="11 12">
    <name type="scientific">Candidatus Azambacteria bacterium RIFCSPLOWO2_01_FULL_46_25</name>
    <dbReference type="NCBI Taxonomy" id="1797298"/>
    <lineage>
        <taxon>Bacteria</taxon>
        <taxon>Candidatus Azamiibacteriota</taxon>
    </lineage>
</organism>
<sequence length="426" mass="48438">MRILSSELKNHIGKEVTLLGRLYAARKMGGIGFAILQDRKGLVQAVFEQEINAKVGSIISLTGTVKEEKRSQTGVELAGRSISVIQAPVEDLPFDLSKKELNVDLPTLLDHRPLTLRHESVRSIFKIYDTVIGAYTEAMRGMDFTEIKTPKIMGAASEGGANFFTIDYFGTQAFLAQSPQFYKQFGAGVFERVFEVGPVFRAERHFTTRHVNEYVSLDGEMAFIESDEEVRETLEKALRHVFASVAEKNKDELALHKAELPLMPEKIPAMKLSEMRQIIKEKYGYDIPKDTDIDPQGEVHAGQYAKEKFNSDFIFLTHYPREHRPFYIMPDDENPKETKSFDLLFRGLEIATGAQRIHDYHKLVGSIKMYRLNPDDFAFYLEAFKYAMPPHGGWGMGSERIVYKLLGLSSVKEAILFPRDVKRLIP</sequence>
<dbReference type="InterPro" id="IPR004364">
    <property type="entry name" value="Aa-tRNA-synt_II"/>
</dbReference>
<comment type="caution">
    <text evidence="9">Lacks conserved residue(s) required for the propagation of feature annotation.</text>
</comment>
<evidence type="ECO:0000256" key="3">
    <source>
        <dbReference type="ARBA" id="ARBA00022490"/>
    </source>
</evidence>
<evidence type="ECO:0000256" key="9">
    <source>
        <dbReference type="HAMAP-Rule" id="MF_02075"/>
    </source>
</evidence>
<gene>
    <name evidence="9" type="primary">aspS</name>
    <name evidence="11" type="ORF">A2988_03050</name>
</gene>
<feature type="binding site" evidence="9">
    <location>
        <position position="356"/>
    </location>
    <ligand>
        <name>L-aspartate</name>
        <dbReference type="ChEBI" id="CHEBI:29991"/>
    </ligand>
</feature>
<dbReference type="GO" id="GO:0005524">
    <property type="term" value="F:ATP binding"/>
    <property type="evidence" value="ECO:0007669"/>
    <property type="project" value="UniProtKB-UniRule"/>
</dbReference>
<dbReference type="InterPro" id="IPR012340">
    <property type="entry name" value="NA-bd_OB-fold"/>
</dbReference>
<keyword evidence="4 9" id="KW-0436">Ligase</keyword>
<evidence type="ECO:0000256" key="7">
    <source>
        <dbReference type="ARBA" id="ARBA00022917"/>
    </source>
</evidence>
<dbReference type="Gene3D" id="3.30.930.10">
    <property type="entry name" value="Bira Bifunctional Protein, Domain 2"/>
    <property type="match status" value="1"/>
</dbReference>
<dbReference type="Proteomes" id="UP000176650">
    <property type="component" value="Unassembled WGS sequence"/>
</dbReference>
<evidence type="ECO:0000256" key="2">
    <source>
        <dbReference type="ARBA" id="ARBA00005312"/>
    </source>
</evidence>
<name>A0A1F5BV32_9BACT</name>
<feature type="binding site" evidence="9">
    <location>
        <position position="349"/>
    </location>
    <ligand>
        <name>ATP</name>
        <dbReference type="ChEBI" id="CHEBI:30616"/>
    </ligand>
</feature>
<feature type="binding site" evidence="9">
    <location>
        <position position="201"/>
    </location>
    <ligand>
        <name>L-aspartate</name>
        <dbReference type="ChEBI" id="CHEBI:29991"/>
    </ligand>
</feature>
<dbReference type="NCBIfam" id="TIGR00458">
    <property type="entry name" value="aspS_nondisc"/>
    <property type="match status" value="1"/>
</dbReference>
<dbReference type="PANTHER" id="PTHR43450">
    <property type="entry name" value="ASPARTYL-TRNA SYNTHETASE"/>
    <property type="match status" value="1"/>
</dbReference>
<keyword evidence="5 9" id="KW-0547">Nucleotide-binding</keyword>
<comment type="function">
    <text evidence="9">Catalyzes the attachment of L-aspartate to tRNA(Asp) in a two-step reaction: L-aspartate is first activated by ATP to form Asp-AMP and then transferred to the acceptor end of tRNA(Asp).</text>
</comment>
<evidence type="ECO:0000256" key="5">
    <source>
        <dbReference type="ARBA" id="ARBA00022741"/>
    </source>
</evidence>
<feature type="binding site" evidence="9">
    <location>
        <position position="158"/>
    </location>
    <ligand>
        <name>L-aspartate</name>
        <dbReference type="ChEBI" id="CHEBI:29991"/>
    </ligand>
</feature>
<dbReference type="GO" id="GO:0017101">
    <property type="term" value="C:aminoacyl-tRNA synthetase multienzyme complex"/>
    <property type="evidence" value="ECO:0007669"/>
    <property type="project" value="TreeGrafter"/>
</dbReference>
<feature type="binding site" evidence="9">
    <location>
        <begin position="209"/>
        <end position="211"/>
    </location>
    <ligand>
        <name>ATP</name>
        <dbReference type="ChEBI" id="CHEBI:30616"/>
    </ligand>
</feature>
<evidence type="ECO:0000256" key="1">
    <source>
        <dbReference type="ARBA" id="ARBA00004496"/>
    </source>
</evidence>
<dbReference type="NCBIfam" id="NF003483">
    <property type="entry name" value="PRK05159.1"/>
    <property type="match status" value="1"/>
</dbReference>
<feature type="domain" description="Aminoacyl-transfer RNA synthetases class-II family profile" evidence="10">
    <location>
        <begin position="140"/>
        <end position="426"/>
    </location>
</feature>
<evidence type="ECO:0000256" key="4">
    <source>
        <dbReference type="ARBA" id="ARBA00022598"/>
    </source>
</evidence>
<dbReference type="HAMAP" id="MF_02075">
    <property type="entry name" value="Asp_tRNA_synth_type2"/>
    <property type="match status" value="1"/>
</dbReference>
<comment type="similarity">
    <text evidence="2 9">Belongs to the class-II aminoacyl-tRNA synthetase family. Type 2 subfamily.</text>
</comment>
<keyword evidence="3 9" id="KW-0963">Cytoplasm</keyword>
<feature type="binding site" evidence="9">
    <location>
        <begin position="201"/>
        <end position="203"/>
    </location>
    <ligand>
        <name>ATP</name>
        <dbReference type="ChEBI" id="CHEBI:30616"/>
    </ligand>
</feature>
<dbReference type="AlphaFoldDB" id="A0A1F5BV32"/>
<evidence type="ECO:0000313" key="11">
    <source>
        <dbReference type="EMBL" id="OGD34475.1"/>
    </source>
</evidence>
<reference evidence="11 12" key="1">
    <citation type="journal article" date="2016" name="Nat. Commun.">
        <title>Thousands of microbial genomes shed light on interconnected biogeochemical processes in an aquifer system.</title>
        <authorList>
            <person name="Anantharaman K."/>
            <person name="Brown C.T."/>
            <person name="Hug L.A."/>
            <person name="Sharon I."/>
            <person name="Castelle C.J."/>
            <person name="Probst A.J."/>
            <person name="Thomas B.C."/>
            <person name="Singh A."/>
            <person name="Wilkins M.J."/>
            <person name="Karaoz U."/>
            <person name="Brodie E.L."/>
            <person name="Williams K.H."/>
            <person name="Hubbard S.S."/>
            <person name="Banfield J.F."/>
        </authorList>
    </citation>
    <scope>NUCLEOTIDE SEQUENCE [LARGE SCALE GENOMIC DNA]</scope>
</reference>
<feature type="region of interest" description="Aspartate" evidence="9">
    <location>
        <begin position="180"/>
        <end position="183"/>
    </location>
</feature>
<evidence type="ECO:0000313" key="12">
    <source>
        <dbReference type="Proteomes" id="UP000176650"/>
    </source>
</evidence>
<dbReference type="Pfam" id="PF00152">
    <property type="entry name" value="tRNA-synt_2"/>
    <property type="match status" value="1"/>
</dbReference>
<dbReference type="SUPFAM" id="SSF50249">
    <property type="entry name" value="Nucleic acid-binding proteins"/>
    <property type="match status" value="1"/>
</dbReference>
<dbReference type="FunFam" id="3.30.930.10:FF:000038">
    <property type="entry name" value="Aspartate--tRNA ligase"/>
    <property type="match status" value="1"/>
</dbReference>
<dbReference type="GO" id="GO:0004815">
    <property type="term" value="F:aspartate-tRNA ligase activity"/>
    <property type="evidence" value="ECO:0007669"/>
    <property type="project" value="UniProtKB-UniRule"/>
</dbReference>
<dbReference type="SUPFAM" id="SSF55681">
    <property type="entry name" value="Class II aaRS and biotin synthetases"/>
    <property type="match status" value="1"/>
</dbReference>
<dbReference type="InterPro" id="IPR004523">
    <property type="entry name" value="Asp-tRNA_synthase_2"/>
</dbReference>
<protein>
    <recommendedName>
        <fullName evidence="9">Aspartate--tRNA ligase</fullName>
        <ecNumber evidence="9">6.1.1.12</ecNumber>
    </recommendedName>
    <alternativeName>
        <fullName evidence="9">Aspartyl-tRNA synthetase</fullName>
        <shortName evidence="9">AspRS</shortName>
    </alternativeName>
</protein>
<comment type="caution">
    <text evidence="11">The sequence shown here is derived from an EMBL/GenBank/DDBJ whole genome shotgun (WGS) entry which is preliminary data.</text>
</comment>
<accession>A0A1F5BV32</accession>
<dbReference type="GO" id="GO:0006422">
    <property type="term" value="P:aspartyl-tRNA aminoacylation"/>
    <property type="evidence" value="ECO:0007669"/>
    <property type="project" value="UniProtKB-UniRule"/>
</dbReference>
<dbReference type="EMBL" id="MEYS01000001">
    <property type="protein sequence ID" value="OGD34475.1"/>
    <property type="molecule type" value="Genomic_DNA"/>
</dbReference>
<evidence type="ECO:0000259" key="10">
    <source>
        <dbReference type="PROSITE" id="PS50862"/>
    </source>
</evidence>